<dbReference type="Gene3D" id="2.60.40.10">
    <property type="entry name" value="Immunoglobulins"/>
    <property type="match status" value="1"/>
</dbReference>
<proteinExistence type="inferred from homology"/>
<dbReference type="Pfam" id="PF00528">
    <property type="entry name" value="BPD_transp_1"/>
    <property type="match status" value="1"/>
</dbReference>
<keyword evidence="14" id="KW-1185">Reference proteome</keyword>
<keyword evidence="4" id="KW-1003">Cell membrane</keyword>
<feature type="transmembrane region" description="Helical" evidence="10">
    <location>
        <begin position="358"/>
        <end position="378"/>
    </location>
</feature>
<feature type="transmembrane region" description="Helical" evidence="10">
    <location>
        <begin position="128"/>
        <end position="148"/>
    </location>
</feature>
<dbReference type="Gene3D" id="1.10.3720.10">
    <property type="entry name" value="MetI-like"/>
    <property type="match status" value="2"/>
</dbReference>
<evidence type="ECO:0000259" key="12">
    <source>
        <dbReference type="PROSITE" id="PS50928"/>
    </source>
</evidence>
<dbReference type="InterPro" id="IPR033764">
    <property type="entry name" value="Sdr_B"/>
</dbReference>
<evidence type="ECO:0000256" key="6">
    <source>
        <dbReference type="ARBA" id="ARBA00022692"/>
    </source>
</evidence>
<dbReference type="EMBL" id="VLKE01000001">
    <property type="protein sequence ID" value="TWH65189.1"/>
    <property type="molecule type" value="Genomic_DNA"/>
</dbReference>
<keyword evidence="5" id="KW-0964">Secreted</keyword>
<dbReference type="AlphaFoldDB" id="A0A562I2B8"/>
<name>A0A562I2B8_MICOL</name>
<evidence type="ECO:0000313" key="14">
    <source>
        <dbReference type="Proteomes" id="UP000319825"/>
    </source>
</evidence>
<dbReference type="PANTHER" id="PTHR43227:SF8">
    <property type="entry name" value="DIACETYLCHITOBIOSE UPTAKE SYSTEM PERMEASE PROTEIN DASB"/>
    <property type="match status" value="1"/>
</dbReference>
<comment type="subcellular location">
    <subcellularLocation>
        <location evidence="2 10">Cell membrane</location>
        <topology evidence="2 10">Multi-pass membrane protein</topology>
    </subcellularLocation>
    <subcellularLocation>
        <location evidence="1">Secreted</location>
    </subcellularLocation>
</comment>
<evidence type="ECO:0000256" key="2">
    <source>
        <dbReference type="ARBA" id="ARBA00004651"/>
    </source>
</evidence>
<evidence type="ECO:0000256" key="3">
    <source>
        <dbReference type="ARBA" id="ARBA00022448"/>
    </source>
</evidence>
<dbReference type="GO" id="GO:0005886">
    <property type="term" value="C:plasma membrane"/>
    <property type="evidence" value="ECO:0007669"/>
    <property type="project" value="UniProtKB-SubCell"/>
</dbReference>
<feature type="transmembrane region" description="Helical" evidence="10">
    <location>
        <begin position="160"/>
        <end position="181"/>
    </location>
</feature>
<dbReference type="PANTHER" id="PTHR43227">
    <property type="entry name" value="BLL4140 PROTEIN"/>
    <property type="match status" value="1"/>
</dbReference>
<evidence type="ECO:0000256" key="4">
    <source>
        <dbReference type="ARBA" id="ARBA00022475"/>
    </source>
</evidence>
<feature type="transmembrane region" description="Helical" evidence="10">
    <location>
        <begin position="408"/>
        <end position="431"/>
    </location>
</feature>
<dbReference type="Pfam" id="PF17210">
    <property type="entry name" value="SdrD_B"/>
    <property type="match status" value="1"/>
</dbReference>
<keyword evidence="9 10" id="KW-0472">Membrane</keyword>
<dbReference type="GO" id="GO:0005576">
    <property type="term" value="C:extracellular region"/>
    <property type="evidence" value="ECO:0007669"/>
    <property type="project" value="UniProtKB-SubCell"/>
</dbReference>
<evidence type="ECO:0000256" key="1">
    <source>
        <dbReference type="ARBA" id="ARBA00004613"/>
    </source>
</evidence>
<dbReference type="GO" id="GO:0005975">
    <property type="term" value="P:carbohydrate metabolic process"/>
    <property type="evidence" value="ECO:0007669"/>
    <property type="project" value="UniProtKB-ARBA"/>
</dbReference>
<organism evidence="13 14">
    <name type="scientific">Micromonospora olivasterospora</name>
    <dbReference type="NCBI Taxonomy" id="1880"/>
    <lineage>
        <taxon>Bacteria</taxon>
        <taxon>Bacillati</taxon>
        <taxon>Actinomycetota</taxon>
        <taxon>Actinomycetes</taxon>
        <taxon>Micromonosporales</taxon>
        <taxon>Micromonosporaceae</taxon>
        <taxon>Micromonospora</taxon>
    </lineage>
</organism>
<reference evidence="13 14" key="1">
    <citation type="submission" date="2019-07" db="EMBL/GenBank/DDBJ databases">
        <title>R&amp;d 2014.</title>
        <authorList>
            <person name="Klenk H.-P."/>
        </authorList>
    </citation>
    <scope>NUCLEOTIDE SEQUENCE [LARGE SCALE GENOMIC DNA]</scope>
    <source>
        <strain evidence="13 14">DSM 43868</strain>
    </source>
</reference>
<gene>
    <name evidence="13" type="ORF">JD77_00124</name>
</gene>
<feature type="transmembrane region" description="Helical" evidence="10">
    <location>
        <begin position="70"/>
        <end position="94"/>
    </location>
</feature>
<sequence length="486" mass="51372">MTLTPDPAQGTRPLPAQTTTGRASVADGPGGPDGPRHVAGGPGRRDAPGGPQTTAGTAARRRSRETRLMVALFLGPALVLLLVLVCYPIVYTLWLSFRNGDGSKFVGFDNYVAMFTSSNTRRAIVNNLVWVIVAPAVATTLGLIFAVLTERLRRAAVLKAVLFMPMAISFLAAGVTFRLVYDENPDRGVLNAAVVSVHDAFAPPSRYYGVDAREQGELVPTNGGFDSRGPVKPGEPVHLALVGLPPDRIPTDAEPATAPAGGPGLQGVVWLDFTRGGGGRAGIVDTGEVGLPQMTVEAVADGGTVVATARTDAAGRFAFPELTSGPYVIRLPADNFTEPFNGVTWLGPSLITPAVIGAYIWIWAGFAMVLVSAGLAALPREALEAARMDGANEWQTFRHVTVPLVRPVLVVVLVTLTINVLKIFDLVYVLAPESSQDDATVVALEMYRVSFGGGLDYGLGSALAVLLFALVLPAMLFNIRRLRRNS</sequence>
<dbReference type="CDD" id="cd06261">
    <property type="entry name" value="TM_PBP2"/>
    <property type="match status" value="1"/>
</dbReference>
<keyword evidence="8 10" id="KW-1133">Transmembrane helix</keyword>
<dbReference type="InterPro" id="IPR000515">
    <property type="entry name" value="MetI-like"/>
</dbReference>
<evidence type="ECO:0000256" key="11">
    <source>
        <dbReference type="SAM" id="MobiDB-lite"/>
    </source>
</evidence>
<keyword evidence="7" id="KW-0732">Signal</keyword>
<protein>
    <submittedName>
        <fullName evidence="13">Alpha-glucoside transport system permease protein</fullName>
    </submittedName>
</protein>
<dbReference type="InterPro" id="IPR013783">
    <property type="entry name" value="Ig-like_fold"/>
</dbReference>
<keyword evidence="6 10" id="KW-0812">Transmembrane</keyword>
<feature type="compositionally biased region" description="Low complexity" evidence="11">
    <location>
        <begin position="48"/>
        <end position="58"/>
    </location>
</feature>
<comment type="caution">
    <text evidence="13">The sequence shown here is derived from an EMBL/GenBank/DDBJ whole genome shotgun (WGS) entry which is preliminary data.</text>
</comment>
<dbReference type="SUPFAM" id="SSF161098">
    <property type="entry name" value="MetI-like"/>
    <property type="match status" value="1"/>
</dbReference>
<keyword evidence="3 10" id="KW-0813">Transport</keyword>
<dbReference type="PROSITE" id="PS50928">
    <property type="entry name" value="ABC_TM1"/>
    <property type="match status" value="1"/>
</dbReference>
<feature type="domain" description="ABC transmembrane type-1" evidence="12">
    <location>
        <begin position="124"/>
        <end position="478"/>
    </location>
</feature>
<dbReference type="InterPro" id="IPR050809">
    <property type="entry name" value="UgpAE/MalFG_permease"/>
</dbReference>
<accession>A0A562I2B8</accession>
<evidence type="ECO:0000256" key="5">
    <source>
        <dbReference type="ARBA" id="ARBA00022525"/>
    </source>
</evidence>
<evidence type="ECO:0000313" key="13">
    <source>
        <dbReference type="EMBL" id="TWH65189.1"/>
    </source>
</evidence>
<comment type="similarity">
    <text evidence="10">Belongs to the binding-protein-dependent transport system permease family.</text>
</comment>
<dbReference type="RefSeq" id="WP_246140469.1">
    <property type="nucleotide sequence ID" value="NZ_BAAATQ010000186.1"/>
</dbReference>
<evidence type="ECO:0000256" key="9">
    <source>
        <dbReference type="ARBA" id="ARBA00023136"/>
    </source>
</evidence>
<dbReference type="Proteomes" id="UP000319825">
    <property type="component" value="Unassembled WGS sequence"/>
</dbReference>
<dbReference type="SUPFAM" id="SSF160964">
    <property type="entry name" value="MalF N-terminal region-like"/>
    <property type="match status" value="1"/>
</dbReference>
<feature type="transmembrane region" description="Helical" evidence="10">
    <location>
        <begin position="457"/>
        <end position="479"/>
    </location>
</feature>
<evidence type="ECO:0000256" key="10">
    <source>
        <dbReference type="RuleBase" id="RU363032"/>
    </source>
</evidence>
<dbReference type="SUPFAM" id="SSF49478">
    <property type="entry name" value="Cna protein B-type domain"/>
    <property type="match status" value="1"/>
</dbReference>
<feature type="region of interest" description="Disordered" evidence="11">
    <location>
        <begin position="1"/>
        <end position="61"/>
    </location>
</feature>
<dbReference type="GO" id="GO:0055085">
    <property type="term" value="P:transmembrane transport"/>
    <property type="evidence" value="ECO:0007669"/>
    <property type="project" value="InterPro"/>
</dbReference>
<evidence type="ECO:0000256" key="7">
    <source>
        <dbReference type="ARBA" id="ARBA00022729"/>
    </source>
</evidence>
<evidence type="ECO:0000256" key="8">
    <source>
        <dbReference type="ARBA" id="ARBA00022989"/>
    </source>
</evidence>
<dbReference type="InterPro" id="IPR035906">
    <property type="entry name" value="MetI-like_sf"/>
</dbReference>